<name>A0A0A9B2X2_ARUDO</name>
<evidence type="ECO:0000313" key="2">
    <source>
        <dbReference type="EMBL" id="JAD57701.1"/>
    </source>
</evidence>
<reference evidence="2" key="1">
    <citation type="submission" date="2014-09" db="EMBL/GenBank/DDBJ databases">
        <authorList>
            <person name="Magalhaes I.L.F."/>
            <person name="Oliveira U."/>
            <person name="Santos F.R."/>
            <person name="Vidigal T.H.D.A."/>
            <person name="Brescovit A.D."/>
            <person name="Santos A.J."/>
        </authorList>
    </citation>
    <scope>NUCLEOTIDE SEQUENCE</scope>
    <source>
        <tissue evidence="2">Shoot tissue taken approximately 20 cm above the soil surface</tissue>
    </source>
</reference>
<organism evidence="2">
    <name type="scientific">Arundo donax</name>
    <name type="common">Giant reed</name>
    <name type="synonym">Donax arundinaceus</name>
    <dbReference type="NCBI Taxonomy" id="35708"/>
    <lineage>
        <taxon>Eukaryota</taxon>
        <taxon>Viridiplantae</taxon>
        <taxon>Streptophyta</taxon>
        <taxon>Embryophyta</taxon>
        <taxon>Tracheophyta</taxon>
        <taxon>Spermatophyta</taxon>
        <taxon>Magnoliopsida</taxon>
        <taxon>Liliopsida</taxon>
        <taxon>Poales</taxon>
        <taxon>Poaceae</taxon>
        <taxon>PACMAD clade</taxon>
        <taxon>Arundinoideae</taxon>
        <taxon>Arundineae</taxon>
        <taxon>Arundo</taxon>
    </lineage>
</organism>
<feature type="region of interest" description="Disordered" evidence="1">
    <location>
        <begin position="41"/>
        <end position="75"/>
    </location>
</feature>
<accession>A0A0A9B2X2</accession>
<reference evidence="2" key="2">
    <citation type="journal article" date="2015" name="Data Brief">
        <title>Shoot transcriptome of the giant reed, Arundo donax.</title>
        <authorList>
            <person name="Barrero R.A."/>
            <person name="Guerrero F.D."/>
            <person name="Moolhuijzen P."/>
            <person name="Goolsby J.A."/>
            <person name="Tidwell J."/>
            <person name="Bellgard S.E."/>
            <person name="Bellgard M.I."/>
        </authorList>
    </citation>
    <scope>NUCLEOTIDE SEQUENCE</scope>
    <source>
        <tissue evidence="2">Shoot tissue taken approximately 20 cm above the soil surface</tissue>
    </source>
</reference>
<dbReference type="AlphaFoldDB" id="A0A0A9B2X2"/>
<proteinExistence type="predicted"/>
<protein>
    <submittedName>
        <fullName evidence="2">Uncharacterized protein</fullName>
    </submittedName>
</protein>
<dbReference type="EMBL" id="GBRH01240194">
    <property type="protein sequence ID" value="JAD57701.1"/>
    <property type="molecule type" value="Transcribed_RNA"/>
</dbReference>
<sequence length="158" mass="17582">MRRRHACGGEAKCHRLAAAVARRPSRRSITISSSNGVVDSMMVRVAPPPPPPLGATRRGGRGGEGSWWASGPPALRIHPRRRTHARGRRKQVHLHRFGDCSKKLAYQGNLFPMPELSTDQHGLHCSLNAVESPCCRRCATINKEEAWSTVIYVDRIYL</sequence>
<evidence type="ECO:0000256" key="1">
    <source>
        <dbReference type="SAM" id="MobiDB-lite"/>
    </source>
</evidence>